<reference evidence="2" key="1">
    <citation type="submission" date="2022-10" db="EMBL/GenBank/DDBJ databases">
        <title>Whole genome sequencing of three plant growth promoting bacteria isolated from Vachellia tortilis subsp. raddiana in Morocco.</title>
        <authorList>
            <person name="Hnini M."/>
            <person name="Zouagui R."/>
            <person name="Zouagui H."/>
            <person name="Chemao Elfihri M.-W."/>
            <person name="Ibrahimi A."/>
            <person name="Sbabou L."/>
            <person name="Aurag J."/>
        </authorList>
    </citation>
    <scope>NUCLEOTIDE SEQUENCE</scope>
    <source>
        <strain evidence="2">LMR678</strain>
    </source>
</reference>
<evidence type="ECO:0000313" key="3">
    <source>
        <dbReference type="Proteomes" id="UP001079430"/>
    </source>
</evidence>
<dbReference type="Pfam" id="PF20256">
    <property type="entry name" value="MoCoBD_2"/>
    <property type="match status" value="1"/>
</dbReference>
<dbReference type="SUPFAM" id="SSF54665">
    <property type="entry name" value="CO dehydrogenase molybdoprotein N-domain-like"/>
    <property type="match status" value="1"/>
</dbReference>
<comment type="caution">
    <text evidence="2">The sequence shown here is derived from an EMBL/GenBank/DDBJ whole genome shotgun (WGS) entry which is preliminary data.</text>
</comment>
<dbReference type="InterPro" id="IPR000674">
    <property type="entry name" value="Ald_Oxase/Xan_DH_a/b"/>
</dbReference>
<protein>
    <submittedName>
        <fullName evidence="2">Xanthine dehydrogenase family protein molybdopterin-binding subunit</fullName>
    </submittedName>
</protein>
<dbReference type="InterPro" id="IPR037165">
    <property type="entry name" value="AldOxase/xan_DH_Mopterin-bd_sf"/>
</dbReference>
<dbReference type="PANTHER" id="PTHR11908">
    <property type="entry name" value="XANTHINE DEHYDROGENASE"/>
    <property type="match status" value="1"/>
</dbReference>
<sequence>MRFDTPATTNPIDQLKFVGQPIHRIDGPLKTAGKAVYAYEWHDPNTPYAYGYIVGSAIAKGRIRSIDVTAAKSAPGVLAVVTADGVGELKKGTYNTAKLFGGTEVQHYHQAVAVVVAETFEEARAAASLVKVDYAEEKGVFDLAAARDTAVKPEDGEPDSAAGDFNAAFETAPVKLDQTYTTPDQSHAMMEPHASIAAWSGDELTVWTSSQMIDWWRTDLATTLGIDKEKVHIMSPFIGGGFGVKLFLRADAVLAALAAREAKRPVKVALPRPFLMNNTTHRPATIQRIRIGAGRDGRITAIAHESWSGDLPGGGPEVAVQQTRLLYAGENRMTAMRLATLDLPEGNAMRAPGEAPGMMALEIAIDEMAERLGLDPVEFRIINDTQVDPEKPKRPFSHRDLVGCLRTGAERFGWKDRSKRPGSRRDGDWLVGMGVASAFRNNLVVPSGARVRLDRGGVVTVETDMTDIGTGSYTIIAQTAAEMLGVPVDKVAVSLGDSRFPVSSGSGGQFGGNSSTAGVYAACVKLREAVAQKLGFNNADDVIFADGEVRSGDRRMTLAQAAGDEGLAAEDRIEFGKLTETHQQSTFGAHFVEVGVDVATGEARLRRMLAVCAAGRILNPITARSQVIGAMTMGVGAALSEELVVDKARGFFVNHDLAAYEVPVHADIPHQEVIFLDETDPMSSPMKAKGIAELGLCGVAAAVANAIYNATGVRVRDYPITLDKLINGLPELS</sequence>
<dbReference type="Pfam" id="PF02738">
    <property type="entry name" value="MoCoBD_1"/>
    <property type="match status" value="1"/>
</dbReference>
<dbReference type="InterPro" id="IPR046867">
    <property type="entry name" value="AldOxase/xan_DH_MoCoBD2"/>
</dbReference>
<dbReference type="RefSeq" id="WP_269277250.1">
    <property type="nucleotide sequence ID" value="NZ_JAPVOI010000004.1"/>
</dbReference>
<dbReference type="Proteomes" id="UP001079430">
    <property type="component" value="Unassembled WGS sequence"/>
</dbReference>
<gene>
    <name evidence="2" type="ORF">O3W52_07970</name>
</gene>
<organism evidence="2 3">
    <name type="scientific">Sinorhizobium psoraleae</name>
    <dbReference type="NCBI Taxonomy" id="520838"/>
    <lineage>
        <taxon>Bacteria</taxon>
        <taxon>Pseudomonadati</taxon>
        <taxon>Pseudomonadota</taxon>
        <taxon>Alphaproteobacteria</taxon>
        <taxon>Hyphomicrobiales</taxon>
        <taxon>Rhizobiaceae</taxon>
        <taxon>Sinorhizobium/Ensifer group</taxon>
        <taxon>Sinorhizobium</taxon>
    </lineage>
</organism>
<dbReference type="InterPro" id="IPR049648">
    <property type="entry name" value="PaoC-like"/>
</dbReference>
<dbReference type="SUPFAM" id="SSF56003">
    <property type="entry name" value="Molybdenum cofactor-binding domain"/>
    <property type="match status" value="1"/>
</dbReference>
<evidence type="ECO:0000313" key="2">
    <source>
        <dbReference type="EMBL" id="MCZ4090006.1"/>
    </source>
</evidence>
<keyword evidence="3" id="KW-1185">Reference proteome</keyword>
<dbReference type="PANTHER" id="PTHR11908:SF123">
    <property type="entry name" value="ALDEHYDE OXIDOREDUCTASE MOLYBDENUM-BINDING SUBUNIT PAOC"/>
    <property type="match status" value="1"/>
</dbReference>
<dbReference type="Gene3D" id="3.30.365.10">
    <property type="entry name" value="Aldehyde oxidase/xanthine dehydrogenase, molybdopterin binding domain"/>
    <property type="match status" value="4"/>
</dbReference>
<dbReference type="InterPro" id="IPR016208">
    <property type="entry name" value="Ald_Oxase/xanthine_DH-like"/>
</dbReference>
<dbReference type="InterPro" id="IPR036856">
    <property type="entry name" value="Ald_Oxase/Xan_DH_a/b_sf"/>
</dbReference>
<name>A0ABT4KDH7_9HYPH</name>
<dbReference type="SMART" id="SM01008">
    <property type="entry name" value="Ald_Xan_dh_C"/>
    <property type="match status" value="1"/>
</dbReference>
<dbReference type="Gene3D" id="3.90.1170.50">
    <property type="entry name" value="Aldehyde oxidase/xanthine dehydrogenase, a/b hammerhead"/>
    <property type="match status" value="1"/>
</dbReference>
<feature type="domain" description="Aldehyde oxidase/xanthine dehydrogenase a/b hammerhead" evidence="1">
    <location>
        <begin position="32"/>
        <end position="138"/>
    </location>
</feature>
<proteinExistence type="predicted"/>
<dbReference type="InterPro" id="IPR008274">
    <property type="entry name" value="AldOxase/xan_DH_MoCoBD1"/>
</dbReference>
<dbReference type="NCBIfam" id="NF041671">
    <property type="entry name" value="peri_hyde_PaoC"/>
    <property type="match status" value="1"/>
</dbReference>
<accession>A0ABT4KDH7</accession>
<dbReference type="EMBL" id="JAPVOI010000004">
    <property type="protein sequence ID" value="MCZ4090006.1"/>
    <property type="molecule type" value="Genomic_DNA"/>
</dbReference>
<evidence type="ECO:0000259" key="1">
    <source>
        <dbReference type="SMART" id="SM01008"/>
    </source>
</evidence>
<dbReference type="Pfam" id="PF01315">
    <property type="entry name" value="Ald_Xan_dh_C"/>
    <property type="match status" value="1"/>
</dbReference>